<evidence type="ECO:0000256" key="2">
    <source>
        <dbReference type="SAM" id="SignalP"/>
    </source>
</evidence>
<name>A0A507EE91_9FUNG</name>
<gene>
    <name evidence="3" type="ORF">PhCBS80983_g00737</name>
</gene>
<dbReference type="AlphaFoldDB" id="A0A507EE91"/>
<reference evidence="3 4" key="1">
    <citation type="journal article" date="2019" name="Sci. Rep.">
        <title>Comparative genomics of chytrid fungi reveal insights into the obligate biotrophic and pathogenic lifestyle of Synchytrium endobioticum.</title>
        <authorList>
            <person name="van de Vossenberg B.T.L.H."/>
            <person name="Warris S."/>
            <person name="Nguyen H.D.T."/>
            <person name="van Gent-Pelzer M.P.E."/>
            <person name="Joly D.L."/>
            <person name="van de Geest H.C."/>
            <person name="Bonants P.J.M."/>
            <person name="Smith D.S."/>
            <person name="Levesque C.A."/>
            <person name="van der Lee T.A.J."/>
        </authorList>
    </citation>
    <scope>NUCLEOTIDE SEQUENCE [LARGE SCALE GENOMIC DNA]</scope>
    <source>
        <strain evidence="3 4">CBS 809.83</strain>
    </source>
</reference>
<sequence length="332" mass="37084">MRSPLHPLLLLLAALLTTTTPSVNALPKLDAVTCSPSRIALGSSANITWTLREDDRNPSRGVFSWQLYARNAVLNTTLDRGNAPEQVLDQDGNFVPVPINGPASTNLLQDPFVIGDFDWYQFGPHGIVDYTNQNLCLQTSLPYGPDVDPFGNPTGYSTQTFCPLNCKIVPPKRNYTYFTDLSFSPHRVRVGETINIKWKYTKGFNFPKTVLLSIFFSSDYFEEFPQFIISDSAPAEPGSYALKVDPALLEFVVSNAHLVNNRFPYRLYMQLSFPPQTNPLGGLTAPGNLTVLSRRPCYTNKGTCRRDTQCEDNKGKTPTRPPPREPEMVEIV</sequence>
<evidence type="ECO:0000313" key="4">
    <source>
        <dbReference type="Proteomes" id="UP000318582"/>
    </source>
</evidence>
<feature type="region of interest" description="Disordered" evidence="1">
    <location>
        <begin position="307"/>
        <end position="332"/>
    </location>
</feature>
<evidence type="ECO:0000256" key="1">
    <source>
        <dbReference type="SAM" id="MobiDB-lite"/>
    </source>
</evidence>
<protein>
    <submittedName>
        <fullName evidence="3">Uncharacterized protein</fullName>
    </submittedName>
</protein>
<organism evidence="3 4">
    <name type="scientific">Powellomyces hirtus</name>
    <dbReference type="NCBI Taxonomy" id="109895"/>
    <lineage>
        <taxon>Eukaryota</taxon>
        <taxon>Fungi</taxon>
        <taxon>Fungi incertae sedis</taxon>
        <taxon>Chytridiomycota</taxon>
        <taxon>Chytridiomycota incertae sedis</taxon>
        <taxon>Chytridiomycetes</taxon>
        <taxon>Spizellomycetales</taxon>
        <taxon>Powellomycetaceae</taxon>
        <taxon>Powellomyces</taxon>
    </lineage>
</organism>
<dbReference type="Proteomes" id="UP000318582">
    <property type="component" value="Unassembled WGS sequence"/>
</dbReference>
<feature type="chain" id="PRO_5021353763" evidence="2">
    <location>
        <begin position="26"/>
        <end position="332"/>
    </location>
</feature>
<dbReference type="EMBL" id="QEAQ01000004">
    <property type="protein sequence ID" value="TPX62082.1"/>
    <property type="molecule type" value="Genomic_DNA"/>
</dbReference>
<feature type="compositionally biased region" description="Basic and acidic residues" evidence="1">
    <location>
        <begin position="322"/>
        <end position="332"/>
    </location>
</feature>
<evidence type="ECO:0000313" key="3">
    <source>
        <dbReference type="EMBL" id="TPX62082.1"/>
    </source>
</evidence>
<comment type="caution">
    <text evidence="3">The sequence shown here is derived from an EMBL/GenBank/DDBJ whole genome shotgun (WGS) entry which is preliminary data.</text>
</comment>
<proteinExistence type="predicted"/>
<feature type="signal peptide" evidence="2">
    <location>
        <begin position="1"/>
        <end position="25"/>
    </location>
</feature>
<keyword evidence="4" id="KW-1185">Reference proteome</keyword>
<accession>A0A507EE91</accession>
<keyword evidence="2" id="KW-0732">Signal</keyword>